<evidence type="ECO:0000256" key="10">
    <source>
        <dbReference type="ARBA" id="ARBA00023306"/>
    </source>
</evidence>
<evidence type="ECO:0000256" key="4">
    <source>
        <dbReference type="ARBA" id="ARBA00022454"/>
    </source>
</evidence>
<evidence type="ECO:0000313" key="15">
    <source>
        <dbReference type="EMBL" id="KAG8547501.1"/>
    </source>
</evidence>
<evidence type="ECO:0000256" key="2">
    <source>
        <dbReference type="ARBA" id="ARBA00004629"/>
    </source>
</evidence>
<keyword evidence="9" id="KW-0539">Nucleus</keyword>
<dbReference type="InterPro" id="IPR005549">
    <property type="entry name" value="Kinetochore_Nuf2_N"/>
</dbReference>
<dbReference type="EMBL" id="WNYA01000703">
    <property type="protein sequence ID" value="KAG8547501.1"/>
    <property type="molecule type" value="Genomic_DNA"/>
</dbReference>
<keyword evidence="7" id="KW-0995">Kinetochore</keyword>
<feature type="coiled-coil region" evidence="12">
    <location>
        <begin position="145"/>
        <end position="172"/>
    </location>
</feature>
<feature type="region of interest" description="Disordered" evidence="13">
    <location>
        <begin position="414"/>
        <end position="434"/>
    </location>
</feature>
<evidence type="ECO:0000256" key="7">
    <source>
        <dbReference type="ARBA" id="ARBA00022838"/>
    </source>
</evidence>
<evidence type="ECO:0000256" key="13">
    <source>
        <dbReference type="SAM" id="MobiDB-lite"/>
    </source>
</evidence>
<sequence length="434" mass="51300">MDKHTFPQFPVADLVNFFRQKVLTGAEAKNFTKTDIFPNPKPEWVQKLFMRVLQKVFNVGVDQFYMVPVVLDIQYPHLMEGFAPVAHLVKLMSRFLPMCLIYDFHPSDVLNPKGKRTLYLLSGIVNFLHFRDTRKMVYTAFCLNYKSTLDSINQQQRTIQELEAKIEKLTTVPPEQQAEFKALSSDIHDLQQCISQEYRAKDLVLEEKIAHQKTDLAEKMKKLNQHKLTIATMKEEQEHMKSQIVESPEQRKNKTERMKENVHRLKQARQETSEKCDYYRERVTVASLWESDVQCYNKKLHNIEANLEVYRKTLEETRQKEEQMVNKNLELKSMANEETQLKRTILIKKEKLAKMDIKNQKKQEDFEQRKSEILEICSHIQEKRQAVHGRVSHVLQEIKQTNNKKEELLDMAEEEKKKCQVRSRGINSFPRTAD</sequence>
<dbReference type="Gene3D" id="1.10.418.60">
    <property type="entry name" value="Ncd80 complex, Nuf2 subunit"/>
    <property type="match status" value="1"/>
</dbReference>
<dbReference type="GO" id="GO:0051383">
    <property type="term" value="P:kinetochore organization"/>
    <property type="evidence" value="ECO:0007669"/>
    <property type="project" value="TreeGrafter"/>
</dbReference>
<gene>
    <name evidence="15" type="ORF">GDO81_028183</name>
</gene>
<dbReference type="AlphaFoldDB" id="A0AAV6ZE63"/>
<feature type="compositionally biased region" description="Polar residues" evidence="13">
    <location>
        <begin position="425"/>
        <end position="434"/>
    </location>
</feature>
<dbReference type="GO" id="GO:0051301">
    <property type="term" value="P:cell division"/>
    <property type="evidence" value="ECO:0007669"/>
    <property type="project" value="UniProtKB-KW"/>
</dbReference>
<evidence type="ECO:0000259" key="14">
    <source>
        <dbReference type="Pfam" id="PF03800"/>
    </source>
</evidence>
<accession>A0AAV6ZE63</accession>
<evidence type="ECO:0000256" key="6">
    <source>
        <dbReference type="ARBA" id="ARBA00022776"/>
    </source>
</evidence>
<evidence type="ECO:0000313" key="16">
    <source>
        <dbReference type="Proteomes" id="UP000824782"/>
    </source>
</evidence>
<dbReference type="Proteomes" id="UP000824782">
    <property type="component" value="Unassembled WGS sequence"/>
</dbReference>
<feature type="region of interest" description="Disordered" evidence="13">
    <location>
        <begin position="236"/>
        <end position="267"/>
    </location>
</feature>
<evidence type="ECO:0000256" key="9">
    <source>
        <dbReference type="ARBA" id="ARBA00023242"/>
    </source>
</evidence>
<dbReference type="GO" id="GO:0051315">
    <property type="term" value="P:attachment of mitotic spindle microtubules to kinetochore"/>
    <property type="evidence" value="ECO:0007669"/>
    <property type="project" value="TreeGrafter"/>
</dbReference>
<name>A0AAV6ZE63_ENGPU</name>
<dbReference type="GO" id="GO:0031262">
    <property type="term" value="C:Ndc80 complex"/>
    <property type="evidence" value="ECO:0007669"/>
    <property type="project" value="InterPro"/>
</dbReference>
<keyword evidence="8 12" id="KW-0175">Coiled coil</keyword>
<keyword evidence="10" id="KW-0131">Cell cycle</keyword>
<evidence type="ECO:0000256" key="5">
    <source>
        <dbReference type="ARBA" id="ARBA00022618"/>
    </source>
</evidence>
<evidence type="ECO:0000256" key="1">
    <source>
        <dbReference type="ARBA" id="ARBA00004123"/>
    </source>
</evidence>
<feature type="compositionally biased region" description="Basic and acidic residues" evidence="13">
    <location>
        <begin position="248"/>
        <end position="267"/>
    </location>
</feature>
<dbReference type="PANTHER" id="PTHR21650">
    <property type="entry name" value="MEMBRALIN/KINETOCHORE PROTEIN NUF2"/>
    <property type="match status" value="1"/>
</dbReference>
<evidence type="ECO:0000256" key="12">
    <source>
        <dbReference type="SAM" id="Coils"/>
    </source>
</evidence>
<dbReference type="GO" id="GO:0007052">
    <property type="term" value="P:mitotic spindle organization"/>
    <property type="evidence" value="ECO:0007669"/>
    <property type="project" value="TreeGrafter"/>
</dbReference>
<keyword evidence="6" id="KW-0498">Mitosis</keyword>
<feature type="domain" description="Kinetochore protein Nuf2 N-terminal" evidence="14">
    <location>
        <begin position="4"/>
        <end position="145"/>
    </location>
</feature>
<dbReference type="GO" id="GO:0045132">
    <property type="term" value="P:meiotic chromosome segregation"/>
    <property type="evidence" value="ECO:0007669"/>
    <property type="project" value="TreeGrafter"/>
</dbReference>
<keyword evidence="5" id="KW-0132">Cell division</keyword>
<evidence type="ECO:0000256" key="11">
    <source>
        <dbReference type="ARBA" id="ARBA00023328"/>
    </source>
</evidence>
<protein>
    <recommendedName>
        <fullName evidence="14">Kinetochore protein Nuf2 N-terminal domain-containing protein</fullName>
    </recommendedName>
</protein>
<dbReference type="PANTHER" id="PTHR21650:SF2">
    <property type="entry name" value="KINETOCHORE PROTEIN NUF2"/>
    <property type="match status" value="1"/>
</dbReference>
<evidence type="ECO:0000256" key="3">
    <source>
        <dbReference type="ARBA" id="ARBA00005498"/>
    </source>
</evidence>
<comment type="subcellular location">
    <subcellularLocation>
        <location evidence="2">Chromosome</location>
        <location evidence="2">Centromere</location>
        <location evidence="2">Kinetochore</location>
    </subcellularLocation>
    <subcellularLocation>
        <location evidence="1">Nucleus</location>
    </subcellularLocation>
</comment>
<dbReference type="GO" id="GO:0005634">
    <property type="term" value="C:nucleus"/>
    <property type="evidence" value="ECO:0007669"/>
    <property type="project" value="UniProtKB-SubCell"/>
</dbReference>
<keyword evidence="11" id="KW-0137">Centromere</keyword>
<comment type="similarity">
    <text evidence="3">Belongs to the NUF2 family.</text>
</comment>
<organism evidence="15 16">
    <name type="scientific">Engystomops pustulosus</name>
    <name type="common">Tungara frog</name>
    <name type="synonym">Physalaemus pustulosus</name>
    <dbReference type="NCBI Taxonomy" id="76066"/>
    <lineage>
        <taxon>Eukaryota</taxon>
        <taxon>Metazoa</taxon>
        <taxon>Chordata</taxon>
        <taxon>Craniata</taxon>
        <taxon>Vertebrata</taxon>
        <taxon>Euteleostomi</taxon>
        <taxon>Amphibia</taxon>
        <taxon>Batrachia</taxon>
        <taxon>Anura</taxon>
        <taxon>Neobatrachia</taxon>
        <taxon>Hyloidea</taxon>
        <taxon>Leptodactylidae</taxon>
        <taxon>Leiuperinae</taxon>
        <taxon>Engystomops</taxon>
    </lineage>
</organism>
<dbReference type="InterPro" id="IPR038275">
    <property type="entry name" value="Nuf2_N_sf"/>
</dbReference>
<dbReference type="Pfam" id="PF03800">
    <property type="entry name" value="Nuf2"/>
    <property type="match status" value="1"/>
</dbReference>
<evidence type="ECO:0000256" key="8">
    <source>
        <dbReference type="ARBA" id="ARBA00023054"/>
    </source>
</evidence>
<proteinExistence type="inferred from homology"/>
<keyword evidence="4" id="KW-0158">Chromosome</keyword>
<keyword evidence="16" id="KW-1185">Reference proteome</keyword>
<reference evidence="15" key="1">
    <citation type="thesis" date="2020" institute="ProQuest LLC" country="789 East Eisenhower Parkway, Ann Arbor, MI, USA">
        <title>Comparative Genomics and Chromosome Evolution.</title>
        <authorList>
            <person name="Mudd A.B."/>
        </authorList>
    </citation>
    <scope>NUCLEOTIDE SEQUENCE</scope>
    <source>
        <strain evidence="15">237g6f4</strain>
        <tissue evidence="15">Blood</tissue>
    </source>
</reference>
<dbReference type="GO" id="GO:0044877">
    <property type="term" value="F:protein-containing complex binding"/>
    <property type="evidence" value="ECO:0007669"/>
    <property type="project" value="TreeGrafter"/>
</dbReference>
<comment type="caution">
    <text evidence="15">The sequence shown here is derived from an EMBL/GenBank/DDBJ whole genome shotgun (WGS) entry which is preliminary data.</text>
</comment>